<evidence type="ECO:0000256" key="1">
    <source>
        <dbReference type="SAM" id="SignalP"/>
    </source>
</evidence>
<dbReference type="Proteomes" id="UP000252419">
    <property type="component" value="Unassembled WGS sequence"/>
</dbReference>
<evidence type="ECO:0008006" key="4">
    <source>
        <dbReference type="Google" id="ProtNLM"/>
    </source>
</evidence>
<sequence>MKNSTLKHAAVWLGLAALSACANTPLPTLFEKKAPEPIVETYSLTHAVELRRGTSDLIDACAGTPPYSGINGQSDPLGILTINWRQEDGQSTFAWMDAPIVAQVGESPETAYSMLKRERNGYSYRCSGASVRTLLQPDSHGNTTLKYKLEVSGKETDPYARARIIGAGRAIQVTDGASTDRFALDVDGVTLLVDVTLEPTEYYHAREAARAAGNPGLTGVADTAPLPDEADTRTIDEMVEEQKN</sequence>
<dbReference type="PROSITE" id="PS51257">
    <property type="entry name" value="PROKAR_LIPOPROTEIN"/>
    <property type="match status" value="1"/>
</dbReference>
<proteinExistence type="predicted"/>
<evidence type="ECO:0000313" key="3">
    <source>
        <dbReference type="Proteomes" id="UP000252419"/>
    </source>
</evidence>
<keyword evidence="1" id="KW-0732">Signal</keyword>
<reference evidence="2 3" key="1">
    <citation type="submission" date="2014-07" db="EMBL/GenBank/DDBJ databases">
        <title>Draft genome sequence of Thalassospira xianhensis P-4 (MCCC 1A02616).</title>
        <authorList>
            <person name="Lai Q."/>
            <person name="Shao Z."/>
        </authorList>
    </citation>
    <scope>NUCLEOTIDE SEQUENCE [LARGE SCALE GENOMIC DNA]</scope>
    <source>
        <strain evidence="2 3">MCCC 1A02616</strain>
    </source>
</reference>
<feature type="chain" id="PRO_5016900300" description="Lipoprotein" evidence="1">
    <location>
        <begin position="23"/>
        <end position="244"/>
    </location>
</feature>
<name>A0A367UKM3_9PROT</name>
<protein>
    <recommendedName>
        <fullName evidence="4">Lipoprotein</fullName>
    </recommendedName>
</protein>
<keyword evidence="3" id="KW-1185">Reference proteome</keyword>
<feature type="signal peptide" evidence="1">
    <location>
        <begin position="1"/>
        <end position="22"/>
    </location>
</feature>
<dbReference type="EMBL" id="JPWA01000001">
    <property type="protein sequence ID" value="RCK07672.1"/>
    <property type="molecule type" value="Genomic_DNA"/>
</dbReference>
<organism evidence="2 3">
    <name type="scientific">Thalassospira xianhensis MCCC 1A02616</name>
    <dbReference type="NCBI Taxonomy" id="1177929"/>
    <lineage>
        <taxon>Bacteria</taxon>
        <taxon>Pseudomonadati</taxon>
        <taxon>Pseudomonadota</taxon>
        <taxon>Alphaproteobacteria</taxon>
        <taxon>Rhodospirillales</taxon>
        <taxon>Thalassospiraceae</taxon>
        <taxon>Thalassospira</taxon>
    </lineage>
</organism>
<dbReference type="RefSeq" id="WP_114120170.1">
    <property type="nucleotide sequence ID" value="NZ_JPWA01000001.1"/>
</dbReference>
<accession>A0A367UKM3</accession>
<comment type="caution">
    <text evidence="2">The sequence shown here is derived from an EMBL/GenBank/DDBJ whole genome shotgun (WGS) entry which is preliminary data.</text>
</comment>
<gene>
    <name evidence="2" type="ORF">TH5_00950</name>
</gene>
<dbReference type="AlphaFoldDB" id="A0A367UKM3"/>
<evidence type="ECO:0000313" key="2">
    <source>
        <dbReference type="EMBL" id="RCK07672.1"/>
    </source>
</evidence>